<protein>
    <recommendedName>
        <fullName evidence="2">TonB C-terminal domain-containing protein</fullName>
    </recommendedName>
</protein>
<keyword evidence="1" id="KW-0732">Signal</keyword>
<organism evidence="3 4">
    <name type="scientific">Mucilaginibacter dorajii</name>
    <dbReference type="NCBI Taxonomy" id="692994"/>
    <lineage>
        <taxon>Bacteria</taxon>
        <taxon>Pseudomonadati</taxon>
        <taxon>Bacteroidota</taxon>
        <taxon>Sphingobacteriia</taxon>
        <taxon>Sphingobacteriales</taxon>
        <taxon>Sphingobacteriaceae</taxon>
        <taxon>Mucilaginibacter</taxon>
    </lineage>
</organism>
<evidence type="ECO:0000259" key="2">
    <source>
        <dbReference type="Pfam" id="PF03544"/>
    </source>
</evidence>
<evidence type="ECO:0000256" key="1">
    <source>
        <dbReference type="SAM" id="SignalP"/>
    </source>
</evidence>
<proteinExistence type="predicted"/>
<gene>
    <name evidence="3" type="ORF">GCM10022210_30820</name>
</gene>
<dbReference type="Pfam" id="PF03544">
    <property type="entry name" value="TonB_C"/>
    <property type="match status" value="1"/>
</dbReference>
<dbReference type="PANTHER" id="PTHR33446">
    <property type="entry name" value="PROTEIN TONB-RELATED"/>
    <property type="match status" value="1"/>
</dbReference>
<name>A0ABP7Q7C3_9SPHI</name>
<dbReference type="PANTHER" id="PTHR33446:SF2">
    <property type="entry name" value="PROTEIN TONB"/>
    <property type="match status" value="1"/>
</dbReference>
<dbReference type="EMBL" id="BAAAZC010000022">
    <property type="protein sequence ID" value="GAA3977830.1"/>
    <property type="molecule type" value="Genomic_DNA"/>
</dbReference>
<dbReference type="RefSeq" id="WP_259097005.1">
    <property type="nucleotide sequence ID" value="NZ_BAAAZC010000022.1"/>
</dbReference>
<feature type="signal peptide" evidence="1">
    <location>
        <begin position="1"/>
        <end position="23"/>
    </location>
</feature>
<dbReference type="InterPro" id="IPR051045">
    <property type="entry name" value="TonB-dependent_transducer"/>
</dbReference>
<dbReference type="InterPro" id="IPR037682">
    <property type="entry name" value="TonB_C"/>
</dbReference>
<feature type="domain" description="TonB C-terminal" evidence="2">
    <location>
        <begin position="72"/>
        <end position="131"/>
    </location>
</feature>
<dbReference type="Gene3D" id="3.30.1150.10">
    <property type="match status" value="1"/>
</dbReference>
<dbReference type="SUPFAM" id="SSF74653">
    <property type="entry name" value="TolA/TonB C-terminal domain"/>
    <property type="match status" value="1"/>
</dbReference>
<feature type="chain" id="PRO_5046414751" description="TonB C-terminal domain-containing protein" evidence="1">
    <location>
        <begin position="24"/>
        <end position="132"/>
    </location>
</feature>
<comment type="caution">
    <text evidence="3">The sequence shown here is derived from an EMBL/GenBank/DDBJ whole genome shotgun (WGS) entry which is preliminary data.</text>
</comment>
<keyword evidence="4" id="KW-1185">Reference proteome</keyword>
<sequence length="132" mass="14379">MKFKLLPILAILTFCCATQSSFAAAPKDSTKKSAVFAEPKEVLPEFPGGQQKLTAFIKSNLRSIPGAAGKRIMVYFVVEKTGKLNHIKVIKGADPAANNEAIRVMKLSPKWKPGSQNGVIRRVAYTTQVVFS</sequence>
<dbReference type="Proteomes" id="UP001500742">
    <property type="component" value="Unassembled WGS sequence"/>
</dbReference>
<evidence type="ECO:0000313" key="3">
    <source>
        <dbReference type="EMBL" id="GAA3977830.1"/>
    </source>
</evidence>
<evidence type="ECO:0000313" key="4">
    <source>
        <dbReference type="Proteomes" id="UP001500742"/>
    </source>
</evidence>
<reference evidence="4" key="1">
    <citation type="journal article" date="2019" name="Int. J. Syst. Evol. Microbiol.">
        <title>The Global Catalogue of Microorganisms (GCM) 10K type strain sequencing project: providing services to taxonomists for standard genome sequencing and annotation.</title>
        <authorList>
            <consortium name="The Broad Institute Genomics Platform"/>
            <consortium name="The Broad Institute Genome Sequencing Center for Infectious Disease"/>
            <person name="Wu L."/>
            <person name="Ma J."/>
        </authorList>
    </citation>
    <scope>NUCLEOTIDE SEQUENCE [LARGE SCALE GENOMIC DNA]</scope>
    <source>
        <strain evidence="4">JCM 16601</strain>
    </source>
</reference>
<accession>A0ABP7Q7C3</accession>